<dbReference type="EMBL" id="JAWLUK010000011">
    <property type="protein sequence ID" value="MDV7177410.1"/>
    <property type="molecule type" value="Genomic_DNA"/>
</dbReference>
<evidence type="ECO:0000313" key="2">
    <source>
        <dbReference type="Proteomes" id="UP001185728"/>
    </source>
</evidence>
<dbReference type="Proteomes" id="UP001185728">
    <property type="component" value="Unassembled WGS sequence"/>
</dbReference>
<gene>
    <name evidence="1" type="ORF">R4064_07140</name>
</gene>
<comment type="caution">
    <text evidence="1">The sequence shown here is derived from an EMBL/GenBank/DDBJ whole genome shotgun (WGS) entry which is preliminary data.</text>
</comment>
<reference evidence="1" key="1">
    <citation type="submission" date="2023-10" db="EMBL/GenBank/DDBJ databases">
        <title>Development of a sustainable strategy for remediation of hydrocarbon-contaminated territories based on the waste exchange concept.</title>
        <authorList>
            <person name="Krivoruchko A."/>
        </authorList>
    </citation>
    <scope>NUCLEOTIDE SEQUENCE</scope>
    <source>
        <strain evidence="1">IEGM 1325</strain>
    </source>
</reference>
<dbReference type="AlphaFoldDB" id="A0AAP5TB29"/>
<proteinExistence type="predicted"/>
<accession>A0AAP5TB29</accession>
<dbReference type="RefSeq" id="WP_135019596.1">
    <property type="nucleotide sequence ID" value="NZ_JAIRBJ010000007.1"/>
</dbReference>
<sequence>MTRLLSGDSLTLDLAPEDPADLLARLRAVGVEMNASAEQLIADAWVRVDAPIRVTVVERTLAELGLPDGGTLPELRRAVEAAGLRECPPTVAPLLRMATLDQANAPDSVLRHGRAPDGSAHVLSPSLGDEPGVHRGLYLRVVDHVPRLRGFTCDDLHVFGPEDRWILAL</sequence>
<organism evidence="1 2">
    <name type="scientific">Micrococcus yunnanensis</name>
    <dbReference type="NCBI Taxonomy" id="566027"/>
    <lineage>
        <taxon>Bacteria</taxon>
        <taxon>Bacillati</taxon>
        <taxon>Actinomycetota</taxon>
        <taxon>Actinomycetes</taxon>
        <taxon>Micrococcales</taxon>
        <taxon>Micrococcaceae</taxon>
        <taxon>Micrococcus</taxon>
    </lineage>
</organism>
<evidence type="ECO:0000313" key="1">
    <source>
        <dbReference type="EMBL" id="MDV7177410.1"/>
    </source>
</evidence>
<protein>
    <submittedName>
        <fullName evidence="1">Uncharacterized protein</fullName>
    </submittedName>
</protein>
<name>A0AAP5TB29_9MICC</name>